<feature type="transmembrane region" description="Helical" evidence="21">
    <location>
        <begin position="265"/>
        <end position="283"/>
    </location>
</feature>
<dbReference type="EMBL" id="CAJVPS010006962">
    <property type="protein sequence ID" value="CAG8630119.1"/>
    <property type="molecule type" value="Genomic_DNA"/>
</dbReference>
<evidence type="ECO:0000313" key="25">
    <source>
        <dbReference type="Proteomes" id="UP000789508"/>
    </source>
</evidence>
<dbReference type="InterPro" id="IPR048307">
    <property type="entry name" value="STT3_N"/>
</dbReference>
<comment type="similarity">
    <text evidence="5">Belongs to the STT3 family.</text>
</comment>
<feature type="transmembrane region" description="Helical" evidence="21">
    <location>
        <begin position="12"/>
        <end position="33"/>
    </location>
</feature>
<evidence type="ECO:0000256" key="21">
    <source>
        <dbReference type="SAM" id="Phobius"/>
    </source>
</evidence>
<evidence type="ECO:0000259" key="22">
    <source>
        <dbReference type="Pfam" id="PF02516"/>
    </source>
</evidence>
<dbReference type="PANTHER" id="PTHR13872:SF1">
    <property type="entry name" value="DOLICHYL-DIPHOSPHOOLIGOSACCHARIDE--PROTEIN GLYCOSYLTRANSFERASE SUBUNIT STT3B"/>
    <property type="match status" value="1"/>
</dbReference>
<dbReference type="PANTHER" id="PTHR13872">
    <property type="entry name" value="DOLICHYL-DIPHOSPHOOLIGOSACCHARIDE--PROTEIN GLYCOSYLTRANSFERASE SUBUNIT"/>
    <property type="match status" value="1"/>
</dbReference>
<comment type="catalytic activity">
    <reaction evidence="17">
        <text>a di-trans,poly-cis-dolichyl diphosphooligosaccharide + L-asparaginyl-[protein] = N(4)-(oligosaccharide-(1-&gt;4)-N-acetyl-beta-D-glucosaminyl-(1-&gt;4)-N-acetyl-beta-D-glucosaminyl)-L-asparaginyl-[protein] + a di-trans,poly-cis-dolichyl diphosphate + H(+)</text>
        <dbReference type="Rhea" id="RHEA:22980"/>
        <dbReference type="Rhea" id="RHEA-COMP:12804"/>
        <dbReference type="Rhea" id="RHEA-COMP:12805"/>
        <dbReference type="Rhea" id="RHEA-COMP:19506"/>
        <dbReference type="Rhea" id="RHEA-COMP:19509"/>
        <dbReference type="ChEBI" id="CHEBI:15378"/>
        <dbReference type="ChEBI" id="CHEBI:50347"/>
        <dbReference type="ChEBI" id="CHEBI:57497"/>
        <dbReference type="ChEBI" id="CHEBI:57570"/>
        <dbReference type="ChEBI" id="CHEBI:132529"/>
        <dbReference type="EC" id="2.4.99.18"/>
    </reaction>
</comment>
<keyword evidence="9 21" id="KW-0812">Transmembrane</keyword>
<comment type="pathway">
    <text evidence="4">Protein modification; protein glycosylation.</text>
</comment>
<accession>A0A9N9DC47</accession>
<dbReference type="Pfam" id="PF02516">
    <property type="entry name" value="STT3"/>
    <property type="match status" value="1"/>
</dbReference>
<feature type="region of interest" description="Disordered" evidence="20">
    <location>
        <begin position="732"/>
        <end position="758"/>
    </location>
</feature>
<dbReference type="GO" id="GO:0043687">
    <property type="term" value="P:post-translational protein modification"/>
    <property type="evidence" value="ECO:0007669"/>
    <property type="project" value="TreeGrafter"/>
</dbReference>
<feature type="transmembrane region" description="Helical" evidence="21">
    <location>
        <begin position="383"/>
        <end position="401"/>
    </location>
</feature>
<evidence type="ECO:0000256" key="17">
    <source>
        <dbReference type="ARBA" id="ARBA00048829"/>
    </source>
</evidence>
<dbReference type="GO" id="GO:0008250">
    <property type="term" value="C:oligosaccharyltransferase complex"/>
    <property type="evidence" value="ECO:0007669"/>
    <property type="project" value="UniProtKB-ARBA"/>
</dbReference>
<feature type="compositionally biased region" description="Basic residues" evidence="20">
    <location>
        <begin position="740"/>
        <end position="751"/>
    </location>
</feature>
<evidence type="ECO:0000256" key="15">
    <source>
        <dbReference type="ARBA" id="ARBA00023180"/>
    </source>
</evidence>
<sequence>QMVLGLDAQNQAALLKVVILGLIAAVAIGSRLFSIVRYESVIHEFDPWFNYRTTRHLVSNGFYDFWNWFDERSWYPLGRVVGGTVYPGIMVTSAVIHNILHALNFPVDIRNICVLLAPLFSAFTAIAAYLLTVEIKDSSAGLLAAAFIGVAPGYISRSVAGSYDNEGIAIFLLVFTFYLWIKALKLGSAFWGAWTALFYFYMVAAWGGYVFIINLIPLHAFALILMGRFSSRLYVSYSSFYVLGTLMSMQVPFVGFMPTRTSEHMAALGIFGLLQIIAFVELVRTHLSTTQFQILFRGFIVVSFVAMFSALVFLTYFGYIAPWTGRFYSLWDTGYAKKYIPIIASVSEHQPTAWPSFFFDLEMLIFLFPSGVYLCFRELRDEHVFVVLYGITASYFAGVMVRLMLTLTPIVCVSSAVALSWLLDTYLDVSALESSPEEQEPISDSKVTEKLGKKNSSEKTKKGPQNTSKTLDKKKKKEYYGILGIDTRMIVGMNFLFFLWIFTWHCTWVTSTAYSSPSIVLASRAADGSNYIIDDFREAYYWLRKNTDYSAKILSWWDYGYQIAGMADRTVLVDNNTWNNTHIATVGRALASNENVAYEILRRHDVDYVLIIFGGLLGYSGDDINKFLWMIRIAEGVYPDEVKERNFFNERGEYRVGDEATPTMRNSIMYKMSYYNYNELFGGQGVDRVRGVKLSPGKIKMHTLEEAYTTENWIVRIFKVKDPDNIGRTLEQATGFESGKKRRRGAKKRVSGRRDKSS</sequence>
<evidence type="ECO:0000256" key="16">
    <source>
        <dbReference type="ARBA" id="ARBA00023211"/>
    </source>
</evidence>
<evidence type="ECO:0000256" key="7">
    <source>
        <dbReference type="ARBA" id="ARBA00022676"/>
    </source>
</evidence>
<keyword evidence="14 21" id="KW-0472">Membrane</keyword>
<evidence type="ECO:0000256" key="9">
    <source>
        <dbReference type="ARBA" id="ARBA00022692"/>
    </source>
</evidence>
<feature type="transmembrane region" description="Helical" evidence="21">
    <location>
        <begin position="357"/>
        <end position="376"/>
    </location>
</feature>
<feature type="compositionally biased region" description="Basic and acidic residues" evidence="20">
    <location>
        <begin position="446"/>
        <end position="461"/>
    </location>
</feature>
<protein>
    <recommendedName>
        <fullName evidence="19">Dolichyl-diphosphooligosaccharide--protein glycosyltransferase subunit STT3</fullName>
        <ecNumber evidence="6">2.4.99.18</ecNumber>
    </recommendedName>
</protein>
<keyword evidence="10" id="KW-0479">Metal-binding</keyword>
<comment type="cofactor">
    <cofactor evidence="1">
        <name>Mn(2+)</name>
        <dbReference type="ChEBI" id="CHEBI:29035"/>
    </cofactor>
</comment>
<dbReference type="FunFam" id="3.40.50.12610:FF:000001">
    <property type="entry name" value="Dolichyl-diphosphooligosaccharide--protein glycosyltransferase subunit STT3B"/>
    <property type="match status" value="1"/>
</dbReference>
<feature type="transmembrane region" description="Helical" evidence="21">
    <location>
        <begin position="80"/>
        <end position="100"/>
    </location>
</feature>
<gene>
    <name evidence="24" type="ORF">ALEPTO_LOCUS9319</name>
</gene>
<dbReference type="AlphaFoldDB" id="A0A9N9DC47"/>
<feature type="transmembrane region" description="Helical" evidence="21">
    <location>
        <begin position="295"/>
        <end position="321"/>
    </location>
</feature>
<keyword evidence="12" id="KW-0460">Magnesium</keyword>
<feature type="transmembrane region" description="Helical" evidence="21">
    <location>
        <begin position="479"/>
        <end position="502"/>
    </location>
</feature>
<evidence type="ECO:0000256" key="6">
    <source>
        <dbReference type="ARBA" id="ARBA00012605"/>
    </source>
</evidence>
<proteinExistence type="inferred from homology"/>
<evidence type="ECO:0000256" key="18">
    <source>
        <dbReference type="ARBA" id="ARBA00059243"/>
    </source>
</evidence>
<dbReference type="InterPro" id="IPR048999">
    <property type="entry name" value="STT3-PglB_core"/>
</dbReference>
<dbReference type="InterPro" id="IPR003674">
    <property type="entry name" value="Oligo_trans_STT3"/>
</dbReference>
<evidence type="ECO:0000256" key="11">
    <source>
        <dbReference type="ARBA" id="ARBA00022824"/>
    </source>
</evidence>
<feature type="domain" description="STT3/PglB/AglB core" evidence="23">
    <location>
        <begin position="553"/>
        <end position="608"/>
    </location>
</feature>
<evidence type="ECO:0000256" key="12">
    <source>
        <dbReference type="ARBA" id="ARBA00022842"/>
    </source>
</evidence>
<evidence type="ECO:0000256" key="4">
    <source>
        <dbReference type="ARBA" id="ARBA00004922"/>
    </source>
</evidence>
<dbReference type="GO" id="GO:0046872">
    <property type="term" value="F:metal ion binding"/>
    <property type="evidence" value="ECO:0007669"/>
    <property type="project" value="UniProtKB-KW"/>
</dbReference>
<evidence type="ECO:0000256" key="19">
    <source>
        <dbReference type="ARBA" id="ARBA00067960"/>
    </source>
</evidence>
<feature type="transmembrane region" description="Helical" evidence="21">
    <location>
        <begin position="198"/>
        <end position="226"/>
    </location>
</feature>
<feature type="region of interest" description="Disordered" evidence="20">
    <location>
        <begin position="438"/>
        <end position="470"/>
    </location>
</feature>
<dbReference type="GO" id="GO:0018279">
    <property type="term" value="P:protein N-linked glycosylation via asparagine"/>
    <property type="evidence" value="ECO:0007669"/>
    <property type="project" value="TreeGrafter"/>
</dbReference>
<evidence type="ECO:0000256" key="14">
    <source>
        <dbReference type="ARBA" id="ARBA00023136"/>
    </source>
</evidence>
<comment type="caution">
    <text evidence="24">The sequence shown here is derived from an EMBL/GenBank/DDBJ whole genome shotgun (WGS) entry which is preliminary data.</text>
</comment>
<evidence type="ECO:0000256" key="3">
    <source>
        <dbReference type="ARBA" id="ARBA00004477"/>
    </source>
</evidence>
<keyword evidence="13 21" id="KW-1133">Transmembrane helix</keyword>
<comment type="subcellular location">
    <subcellularLocation>
        <location evidence="3">Endoplasmic reticulum membrane</location>
        <topology evidence="3">Multi-pass membrane protein</topology>
    </subcellularLocation>
</comment>
<feature type="non-terminal residue" evidence="24">
    <location>
        <position position="758"/>
    </location>
</feature>
<feature type="transmembrane region" description="Helical" evidence="21">
    <location>
        <begin position="233"/>
        <end position="253"/>
    </location>
</feature>
<evidence type="ECO:0000256" key="10">
    <source>
        <dbReference type="ARBA" id="ARBA00022723"/>
    </source>
</evidence>
<dbReference type="Pfam" id="PF21436">
    <property type="entry name" value="STT3-PglB_core"/>
    <property type="match status" value="1"/>
</dbReference>
<keyword evidence="7" id="KW-0328">Glycosyltransferase</keyword>
<feature type="transmembrane region" description="Helical" evidence="21">
    <location>
        <begin position="138"/>
        <end position="156"/>
    </location>
</feature>
<reference evidence="24" key="1">
    <citation type="submission" date="2021-06" db="EMBL/GenBank/DDBJ databases">
        <authorList>
            <person name="Kallberg Y."/>
            <person name="Tangrot J."/>
            <person name="Rosling A."/>
        </authorList>
    </citation>
    <scope>NUCLEOTIDE SEQUENCE</scope>
    <source>
        <strain evidence="24">FL130A</strain>
    </source>
</reference>
<evidence type="ECO:0000256" key="20">
    <source>
        <dbReference type="SAM" id="MobiDB-lite"/>
    </source>
</evidence>
<dbReference type="Proteomes" id="UP000789508">
    <property type="component" value="Unassembled WGS sequence"/>
</dbReference>
<evidence type="ECO:0000256" key="13">
    <source>
        <dbReference type="ARBA" id="ARBA00022989"/>
    </source>
</evidence>
<feature type="domain" description="Oligosaccharyl transferase STT3 N-terminal" evidence="22">
    <location>
        <begin position="14"/>
        <end position="414"/>
    </location>
</feature>
<evidence type="ECO:0000259" key="23">
    <source>
        <dbReference type="Pfam" id="PF21436"/>
    </source>
</evidence>
<evidence type="ECO:0000256" key="5">
    <source>
        <dbReference type="ARBA" id="ARBA00010810"/>
    </source>
</evidence>
<evidence type="ECO:0000256" key="8">
    <source>
        <dbReference type="ARBA" id="ARBA00022679"/>
    </source>
</evidence>
<comment type="cofactor">
    <cofactor evidence="2">
        <name>Mg(2+)</name>
        <dbReference type="ChEBI" id="CHEBI:18420"/>
    </cofactor>
</comment>
<keyword evidence="11" id="KW-0256">Endoplasmic reticulum</keyword>
<feature type="transmembrane region" description="Helical" evidence="21">
    <location>
        <begin position="112"/>
        <end position="132"/>
    </location>
</feature>
<keyword evidence="8" id="KW-0808">Transferase</keyword>
<keyword evidence="16" id="KW-0464">Manganese</keyword>
<dbReference type="GO" id="GO:0004579">
    <property type="term" value="F:dolichyl-diphosphooligosaccharide-protein glycotransferase activity"/>
    <property type="evidence" value="ECO:0007669"/>
    <property type="project" value="UniProtKB-EC"/>
</dbReference>
<keyword evidence="25" id="KW-1185">Reference proteome</keyword>
<comment type="function">
    <text evidence="18">Catalytic subunit of the oligosaccharyl transferase (OST) complex that catalyzes the initial transfer of a defined glycan (Glc(3)Man(9)GlcNAc(2) in eukaryotes) from the lipid carrier dolichol-pyrophosphate to an asparagine residue within an Asn-X-Ser/Thr consensus motif in nascent polypeptide chains, the first step in protein N-glycosylation. N-glycosylation occurs cotranslationally and the complex associates with the Sec61 complex at the channel-forming translocon complex that mediates protein translocation across the endoplasmic reticulum (ER). All subunits are required for a maximal enzyme activity. This subunit contains the active site and the acceptor peptide and donor lipid-linked oligosaccharide (LLO) binding pockets.</text>
</comment>
<organism evidence="24 25">
    <name type="scientific">Ambispora leptoticha</name>
    <dbReference type="NCBI Taxonomy" id="144679"/>
    <lineage>
        <taxon>Eukaryota</taxon>
        <taxon>Fungi</taxon>
        <taxon>Fungi incertae sedis</taxon>
        <taxon>Mucoromycota</taxon>
        <taxon>Glomeromycotina</taxon>
        <taxon>Glomeromycetes</taxon>
        <taxon>Archaeosporales</taxon>
        <taxon>Ambisporaceae</taxon>
        <taxon>Ambispora</taxon>
    </lineage>
</organism>
<evidence type="ECO:0000256" key="1">
    <source>
        <dbReference type="ARBA" id="ARBA00001936"/>
    </source>
</evidence>
<dbReference type="Gene3D" id="3.40.50.12610">
    <property type="match status" value="1"/>
</dbReference>
<keyword evidence="15" id="KW-0325">Glycoprotein</keyword>
<dbReference type="OrthoDB" id="10261066at2759"/>
<name>A0A9N9DC47_9GLOM</name>
<dbReference type="EC" id="2.4.99.18" evidence="6"/>
<evidence type="ECO:0000313" key="24">
    <source>
        <dbReference type="EMBL" id="CAG8630119.1"/>
    </source>
</evidence>
<feature type="transmembrane region" description="Helical" evidence="21">
    <location>
        <begin position="407"/>
        <end position="427"/>
    </location>
</feature>
<feature type="transmembrane region" description="Helical" evidence="21">
    <location>
        <begin position="168"/>
        <end position="192"/>
    </location>
</feature>
<evidence type="ECO:0000256" key="2">
    <source>
        <dbReference type="ARBA" id="ARBA00001946"/>
    </source>
</evidence>